<evidence type="ECO:0000313" key="2">
    <source>
        <dbReference type="Proteomes" id="UP000646827"/>
    </source>
</evidence>
<accession>A0A8H7RTG1</accession>
<protein>
    <submittedName>
        <fullName evidence="1">Uncharacterized protein</fullName>
    </submittedName>
</protein>
<evidence type="ECO:0000313" key="1">
    <source>
        <dbReference type="EMBL" id="KAG2215536.1"/>
    </source>
</evidence>
<name>A0A8H7RTG1_9FUNG</name>
<organism evidence="1 2">
    <name type="scientific">Circinella minor</name>
    <dbReference type="NCBI Taxonomy" id="1195481"/>
    <lineage>
        <taxon>Eukaryota</taxon>
        <taxon>Fungi</taxon>
        <taxon>Fungi incertae sedis</taxon>
        <taxon>Mucoromycota</taxon>
        <taxon>Mucoromycotina</taxon>
        <taxon>Mucoromycetes</taxon>
        <taxon>Mucorales</taxon>
        <taxon>Lichtheimiaceae</taxon>
        <taxon>Circinella</taxon>
    </lineage>
</organism>
<dbReference type="OrthoDB" id="2684236at2759"/>
<reference evidence="1 2" key="1">
    <citation type="submission" date="2020-12" db="EMBL/GenBank/DDBJ databases">
        <title>Metabolic potential, ecology and presence of endohyphal bacteria is reflected in genomic diversity of Mucoromycotina.</title>
        <authorList>
            <person name="Muszewska A."/>
            <person name="Okrasinska A."/>
            <person name="Steczkiewicz K."/>
            <person name="Drgas O."/>
            <person name="Orlowska M."/>
            <person name="Perlinska-Lenart U."/>
            <person name="Aleksandrzak-Piekarczyk T."/>
            <person name="Szatraj K."/>
            <person name="Zielenkiewicz U."/>
            <person name="Pilsyk S."/>
            <person name="Malc E."/>
            <person name="Mieczkowski P."/>
            <person name="Kruszewska J.S."/>
            <person name="Biernat P."/>
            <person name="Pawlowska J."/>
        </authorList>
    </citation>
    <scope>NUCLEOTIDE SEQUENCE [LARGE SCALE GENOMIC DNA]</scope>
    <source>
        <strain evidence="1 2">CBS 142.35</strain>
    </source>
</reference>
<dbReference type="PANTHER" id="PTHR34365">
    <property type="entry name" value="ENOLASE (DUF1399)"/>
    <property type="match status" value="1"/>
</dbReference>
<gene>
    <name evidence="1" type="ORF">INT45_010722</name>
</gene>
<proteinExistence type="predicted"/>
<dbReference type="PANTHER" id="PTHR34365:SF7">
    <property type="entry name" value="GLYCINE-RICH DOMAIN-CONTAINING PROTEIN 1"/>
    <property type="match status" value="1"/>
</dbReference>
<dbReference type="AlphaFoldDB" id="A0A8H7RTG1"/>
<dbReference type="EMBL" id="JAEPRB010000506">
    <property type="protein sequence ID" value="KAG2215536.1"/>
    <property type="molecule type" value="Genomic_DNA"/>
</dbReference>
<dbReference type="InterPro" id="IPR009836">
    <property type="entry name" value="GRDP-like"/>
</dbReference>
<dbReference type="Pfam" id="PF07173">
    <property type="entry name" value="GRDP-like"/>
    <property type="match status" value="2"/>
</dbReference>
<sequence length="670" mass="75034">MKNIQQYPPPTEEYYHDQQQPSVKYASLPPREKIPNEFPKLNKVVTVENCHYYLSLMEQFAIYKSKFDDFHLKILLARAERRYIQWREIVQSSFSRSAYKPFAPPLDIAYMWHAHMLSPFRYFEDSIRLDQPDVYKIDLPLKRLYRNATSFLDSSRTTAWELYYGTDEPYILTPDTVVIGTTAVECSFCSTSMECSWIEYADWRHNPKVGIECHICHQSTTVGTASIARLNEDIETRSFLIAGTLLEKNGKIRTAGKFQIQRTMAHVMQLAEKRLLPERRLLLPTRSMDDTIAFILKMVSIKTHGTETQHWHRRAALLLVDALRSCYQNNPSPFSLDLIQAVGRQQDFNTKAVIKIDWQPPFGIARGIRQYQEFLKMIMTYPSQVMVPTLEIDLAWHTHMLHPSTYQRFTFSYTGQYVNHDDNIVPERLSEFVKGTDKAWREINGQNLITSHGECHKEKSSFFGKMRRVFNPSVSPYDYTPGSLPDPSDKVAMTSYINQQKEESHHDRRNVMYIFKFKKSGTVSESLQVKLHEDLNKTGYGYVGTVNCATGFIKNSGPGSQLDNIVRSQEPTTDSRSQWTVLSSLSTGINLSTKWNRRPPVTKKEKQLDLAGLGEGLGELIGNAISNANCGSSGGGCGGGGGGGGCGGGGGGGGGGGCGGGGGGGGGSGG</sequence>
<comment type="caution">
    <text evidence="1">The sequence shown here is derived from an EMBL/GenBank/DDBJ whole genome shotgun (WGS) entry which is preliminary data.</text>
</comment>
<dbReference type="Proteomes" id="UP000646827">
    <property type="component" value="Unassembled WGS sequence"/>
</dbReference>
<keyword evidence="2" id="KW-1185">Reference proteome</keyword>